<sequence>MSAESKVLPMTGDNRDESEPTNRDGPPLTTKFWLLDWNNDGVLTRDDLILSFLHIAHIPTREEIDECAAKLGGGSLADLEAVLGCPLLSRPNLWKDLRVMRDVKAGARLEDQEIPSSFIYRICLMTLAYFAFPINLILARKWTSRIGMSDEYFRNFWKPRYFFLVNVINVVGLVMATTHFASPGDTSGSLIVLYYITTYLLVSTQIFYEVTSNGGGHMVAGRESQIFGNAAWFSDVSIIGANGEVTLNLRDFLMNHIGGPYVRFSIRVREPDDIMQVIYAKRFNRSLSSPPIIHGDETEMIKEEALIEDDRRVLFPKSHKRDKAMGMLIATLIVISETTRGNLNETDILTLIISPIFFMVGLPRAYAVIFHHAKPTIKYALKRAKVMNEIIEPYSPYKHRETPYCLNVASIRNSRAISAIRHLFDLSVIKAEKDTGLFMSLGMAVSLLSLATAAAVIFVFEDIESAIFDKFFIFFSFQAVYGLANIFPVLTLAIKHNKQYYKVFASTINDKIVDITNVMTMSSVSTETREEMRNAVLVLKAIHNNVVEHPTM</sequence>
<evidence type="ECO:0000313" key="3">
    <source>
        <dbReference type="EMBL" id="GMI23921.1"/>
    </source>
</evidence>
<dbReference type="Proteomes" id="UP001165065">
    <property type="component" value="Unassembled WGS sequence"/>
</dbReference>
<evidence type="ECO:0000313" key="4">
    <source>
        <dbReference type="Proteomes" id="UP001165065"/>
    </source>
</evidence>
<name>A0A9W7FYP0_9STRA</name>
<feature type="transmembrane region" description="Helical" evidence="2">
    <location>
        <begin position="187"/>
        <end position="208"/>
    </location>
</feature>
<protein>
    <submittedName>
        <fullName evidence="3">Uncharacterized protein</fullName>
    </submittedName>
</protein>
<dbReference type="AlphaFoldDB" id="A0A9W7FYP0"/>
<evidence type="ECO:0000256" key="2">
    <source>
        <dbReference type="SAM" id="Phobius"/>
    </source>
</evidence>
<keyword evidence="2" id="KW-0472">Membrane</keyword>
<feature type="transmembrane region" description="Helical" evidence="2">
    <location>
        <begin position="118"/>
        <end position="139"/>
    </location>
</feature>
<gene>
    <name evidence="3" type="ORF">TrCOL_g7311</name>
</gene>
<keyword evidence="2" id="KW-1133">Transmembrane helix</keyword>
<feature type="transmembrane region" description="Helical" evidence="2">
    <location>
        <begin position="160"/>
        <end position="181"/>
    </location>
</feature>
<feature type="region of interest" description="Disordered" evidence="1">
    <location>
        <begin position="1"/>
        <end position="25"/>
    </location>
</feature>
<dbReference type="OrthoDB" id="10421065at2759"/>
<reference evidence="4" key="1">
    <citation type="journal article" date="2023" name="Commun. Biol.">
        <title>Genome analysis of Parmales, the sister group of diatoms, reveals the evolutionary specialization of diatoms from phago-mixotrophs to photoautotrophs.</title>
        <authorList>
            <person name="Ban H."/>
            <person name="Sato S."/>
            <person name="Yoshikawa S."/>
            <person name="Yamada K."/>
            <person name="Nakamura Y."/>
            <person name="Ichinomiya M."/>
            <person name="Sato N."/>
            <person name="Blanc-Mathieu R."/>
            <person name="Endo H."/>
            <person name="Kuwata A."/>
            <person name="Ogata H."/>
        </authorList>
    </citation>
    <scope>NUCLEOTIDE SEQUENCE [LARGE SCALE GENOMIC DNA]</scope>
</reference>
<feature type="transmembrane region" description="Helical" evidence="2">
    <location>
        <begin position="437"/>
        <end position="460"/>
    </location>
</feature>
<evidence type="ECO:0000256" key="1">
    <source>
        <dbReference type="SAM" id="MobiDB-lite"/>
    </source>
</evidence>
<feature type="transmembrane region" description="Helical" evidence="2">
    <location>
        <begin position="348"/>
        <end position="369"/>
    </location>
</feature>
<comment type="caution">
    <text evidence="3">The sequence shown here is derived from an EMBL/GenBank/DDBJ whole genome shotgun (WGS) entry which is preliminary data.</text>
</comment>
<feature type="transmembrane region" description="Helical" evidence="2">
    <location>
        <begin position="472"/>
        <end position="494"/>
    </location>
</feature>
<keyword evidence="4" id="KW-1185">Reference proteome</keyword>
<proteinExistence type="predicted"/>
<organism evidence="3 4">
    <name type="scientific">Triparma columacea</name>
    <dbReference type="NCBI Taxonomy" id="722753"/>
    <lineage>
        <taxon>Eukaryota</taxon>
        <taxon>Sar</taxon>
        <taxon>Stramenopiles</taxon>
        <taxon>Ochrophyta</taxon>
        <taxon>Bolidophyceae</taxon>
        <taxon>Parmales</taxon>
        <taxon>Triparmaceae</taxon>
        <taxon>Triparma</taxon>
    </lineage>
</organism>
<dbReference type="EMBL" id="BRYA01000577">
    <property type="protein sequence ID" value="GMI23921.1"/>
    <property type="molecule type" value="Genomic_DNA"/>
</dbReference>
<feature type="compositionally biased region" description="Basic and acidic residues" evidence="1">
    <location>
        <begin position="13"/>
        <end position="22"/>
    </location>
</feature>
<keyword evidence="2" id="KW-0812">Transmembrane</keyword>
<accession>A0A9W7FYP0</accession>